<accession>A0A7X6M9H2</accession>
<protein>
    <submittedName>
        <fullName evidence="2">SLATT domain-containing protein</fullName>
    </submittedName>
</protein>
<feature type="transmembrane region" description="Helical" evidence="1">
    <location>
        <begin position="68"/>
        <end position="86"/>
    </location>
</feature>
<dbReference type="RefSeq" id="WP_168443951.1">
    <property type="nucleotide sequence ID" value="NZ_JAAXPG010000003.1"/>
</dbReference>
<evidence type="ECO:0000313" key="2">
    <source>
        <dbReference type="EMBL" id="NKY97056.1"/>
    </source>
</evidence>
<keyword evidence="1" id="KW-0812">Transmembrane</keyword>
<sequence length="171" mass="18521">MTDPVDAAQREAIRVEIVRVHESAVFSAQGQFEAAKLWRMLHWSLGALTAGFSTTAAVVTFAADVQTVSGALAVTAAISAAVLTGIRPDNLAQRAQNSGNAYTTLRNDARRLRDIGVPTDPVPELREALTKLAARASELDHASDPIPRWAYRLAKRNIERDGGQTFEADRI</sequence>
<evidence type="ECO:0000256" key="1">
    <source>
        <dbReference type="SAM" id="Phobius"/>
    </source>
</evidence>
<dbReference type="AlphaFoldDB" id="A0A7X6M9H2"/>
<comment type="caution">
    <text evidence="2">The sequence shown here is derived from an EMBL/GenBank/DDBJ whole genome shotgun (WGS) entry which is preliminary data.</text>
</comment>
<feature type="transmembrane region" description="Helical" evidence="1">
    <location>
        <begin position="41"/>
        <end position="62"/>
    </location>
</feature>
<reference evidence="2 3" key="1">
    <citation type="submission" date="2020-04" db="EMBL/GenBank/DDBJ databases">
        <title>MicrobeNet Type strains.</title>
        <authorList>
            <person name="Nicholson A.C."/>
        </authorList>
    </citation>
    <scope>NUCLEOTIDE SEQUENCE [LARGE SCALE GENOMIC DNA]</scope>
    <source>
        <strain evidence="2 3">ATCC 23612</strain>
    </source>
</reference>
<gene>
    <name evidence="2" type="ORF">HGB44_05105</name>
</gene>
<organism evidence="2 3">
    <name type="scientific">Nocardiopsis alborubida</name>
    <dbReference type="NCBI Taxonomy" id="146802"/>
    <lineage>
        <taxon>Bacteria</taxon>
        <taxon>Bacillati</taxon>
        <taxon>Actinomycetota</taxon>
        <taxon>Actinomycetes</taxon>
        <taxon>Streptosporangiales</taxon>
        <taxon>Nocardiopsidaceae</taxon>
        <taxon>Nocardiopsis</taxon>
    </lineage>
</organism>
<dbReference type="Proteomes" id="UP000553209">
    <property type="component" value="Unassembled WGS sequence"/>
</dbReference>
<name>A0A7X6M9H2_9ACTN</name>
<keyword evidence="1" id="KW-1133">Transmembrane helix</keyword>
<proteinExistence type="predicted"/>
<keyword evidence="1" id="KW-0472">Membrane</keyword>
<evidence type="ECO:0000313" key="3">
    <source>
        <dbReference type="Proteomes" id="UP000553209"/>
    </source>
</evidence>
<dbReference type="NCBIfam" id="NF033632">
    <property type="entry name" value="SLATT_4"/>
    <property type="match status" value="1"/>
</dbReference>
<keyword evidence="3" id="KW-1185">Reference proteome</keyword>
<dbReference type="EMBL" id="JAAXPG010000003">
    <property type="protein sequence ID" value="NKY97056.1"/>
    <property type="molecule type" value="Genomic_DNA"/>
</dbReference>